<accession>A0A965ZKI8</accession>
<evidence type="ECO:0000313" key="5">
    <source>
        <dbReference type="EMBL" id="NCD71757.1"/>
    </source>
</evidence>
<evidence type="ECO:0000256" key="1">
    <source>
        <dbReference type="ARBA" id="ARBA00000830"/>
    </source>
</evidence>
<dbReference type="GO" id="GO:0008967">
    <property type="term" value="F:phosphoglycolate phosphatase activity"/>
    <property type="evidence" value="ECO:0007669"/>
    <property type="project" value="UniProtKB-EC"/>
</dbReference>
<dbReference type="AlphaFoldDB" id="A0A965ZKI8"/>
<gene>
    <name evidence="5" type="ORF">GSY63_20500</name>
</gene>
<name>A0A965ZKI8_9SPHI</name>
<dbReference type="InterPro" id="IPR036412">
    <property type="entry name" value="HAD-like_sf"/>
</dbReference>
<protein>
    <recommendedName>
        <fullName evidence="4">phosphoglycolate phosphatase</fullName>
        <ecNumber evidence="4">3.1.3.18</ecNumber>
    </recommendedName>
</protein>
<dbReference type="PANTHER" id="PTHR43434:SF1">
    <property type="entry name" value="PHOSPHOGLYCOLATE PHOSPHATASE"/>
    <property type="match status" value="1"/>
</dbReference>
<dbReference type="EMBL" id="WWEO01000045">
    <property type="protein sequence ID" value="NCD71757.1"/>
    <property type="molecule type" value="Genomic_DNA"/>
</dbReference>
<keyword evidence="5" id="KW-0378">Hydrolase</keyword>
<reference evidence="5" key="1">
    <citation type="submission" date="2020-01" db="EMBL/GenBank/DDBJ databases">
        <authorList>
            <person name="Seo Y.L."/>
        </authorList>
    </citation>
    <scope>NUCLEOTIDE SEQUENCE</scope>
    <source>
        <strain evidence="5">R11</strain>
    </source>
</reference>
<comment type="similarity">
    <text evidence="3">Belongs to the HAD-like hydrolase superfamily. CbbY/CbbZ/Gph/YieH family.</text>
</comment>
<evidence type="ECO:0000256" key="2">
    <source>
        <dbReference type="ARBA" id="ARBA00004818"/>
    </source>
</evidence>
<dbReference type="SUPFAM" id="SSF56784">
    <property type="entry name" value="HAD-like"/>
    <property type="match status" value="1"/>
</dbReference>
<dbReference type="InterPro" id="IPR041492">
    <property type="entry name" value="HAD_2"/>
</dbReference>
<comment type="catalytic activity">
    <reaction evidence="1">
        <text>2-phosphoglycolate + H2O = glycolate + phosphate</text>
        <dbReference type="Rhea" id="RHEA:14369"/>
        <dbReference type="ChEBI" id="CHEBI:15377"/>
        <dbReference type="ChEBI" id="CHEBI:29805"/>
        <dbReference type="ChEBI" id="CHEBI:43474"/>
        <dbReference type="ChEBI" id="CHEBI:58033"/>
        <dbReference type="EC" id="3.1.3.18"/>
    </reaction>
</comment>
<dbReference type="Proteomes" id="UP000638732">
    <property type="component" value="Unassembled WGS sequence"/>
</dbReference>
<dbReference type="InterPro" id="IPR050155">
    <property type="entry name" value="HAD-like_hydrolase_sf"/>
</dbReference>
<reference evidence="5" key="2">
    <citation type="submission" date="2020-10" db="EMBL/GenBank/DDBJ databases">
        <title>Mucilaginibacter sp. nov., isolated from soil.</title>
        <authorList>
            <person name="Jeon C.O."/>
        </authorList>
    </citation>
    <scope>NUCLEOTIDE SEQUENCE</scope>
    <source>
        <strain evidence="5">R11</strain>
    </source>
</reference>
<dbReference type="Gene3D" id="3.40.50.1000">
    <property type="entry name" value="HAD superfamily/HAD-like"/>
    <property type="match status" value="1"/>
</dbReference>
<dbReference type="GO" id="GO:0006281">
    <property type="term" value="P:DNA repair"/>
    <property type="evidence" value="ECO:0007669"/>
    <property type="project" value="TreeGrafter"/>
</dbReference>
<evidence type="ECO:0000256" key="4">
    <source>
        <dbReference type="ARBA" id="ARBA00013078"/>
    </source>
</evidence>
<dbReference type="Pfam" id="PF13419">
    <property type="entry name" value="HAD_2"/>
    <property type="match status" value="1"/>
</dbReference>
<evidence type="ECO:0000256" key="3">
    <source>
        <dbReference type="ARBA" id="ARBA00006171"/>
    </source>
</evidence>
<dbReference type="Gene3D" id="1.10.150.520">
    <property type="match status" value="1"/>
</dbReference>
<comment type="pathway">
    <text evidence="2">Organic acid metabolism; glycolate biosynthesis; glycolate from 2-phosphoglycolate: step 1/1.</text>
</comment>
<keyword evidence="6" id="KW-1185">Reference proteome</keyword>
<dbReference type="PANTHER" id="PTHR43434">
    <property type="entry name" value="PHOSPHOGLYCOLATE PHOSPHATASE"/>
    <property type="match status" value="1"/>
</dbReference>
<proteinExistence type="inferred from homology"/>
<comment type="caution">
    <text evidence="5">The sequence shown here is derived from an EMBL/GenBank/DDBJ whole genome shotgun (WGS) entry which is preliminary data.</text>
</comment>
<dbReference type="InterPro" id="IPR023214">
    <property type="entry name" value="HAD_sf"/>
</dbReference>
<dbReference type="CDD" id="cd01427">
    <property type="entry name" value="HAD_like"/>
    <property type="match status" value="1"/>
</dbReference>
<evidence type="ECO:0000313" key="6">
    <source>
        <dbReference type="Proteomes" id="UP000638732"/>
    </source>
</evidence>
<organism evidence="5 6">
    <name type="scientific">Mucilaginibacter agri</name>
    <dbReference type="NCBI Taxonomy" id="2695265"/>
    <lineage>
        <taxon>Bacteria</taxon>
        <taxon>Pseudomonadati</taxon>
        <taxon>Bacteroidota</taxon>
        <taxon>Sphingobacteriia</taxon>
        <taxon>Sphingobacteriales</taxon>
        <taxon>Sphingobacteriaceae</taxon>
        <taxon>Mucilaginibacter</taxon>
    </lineage>
</organism>
<dbReference type="RefSeq" id="WP_166587738.1">
    <property type="nucleotide sequence ID" value="NZ_WWEO01000045.1"/>
</dbReference>
<dbReference type="EC" id="3.1.3.18" evidence="4"/>
<sequence length="207" mass="24204">MVYNDIDSTKKAFVFELDNVLYPEKDYLYQVYYLFASFLEYTEMLDPKAMVSLMTSTYEEEGHDAVFDALQRQFNVDAKYAQNFQHLMANAKLPLKLLLYQQMLDLLQEIVVDRKKLFIVTNGNPEQQLNKIRQTEWHGLEQYLICYFANEYTPKPEPDTIHTLIKEHGLQLRDLVMIGDSKNDEFCAEASGIDYIEVGNFISVPLK</sequence>